<sequence length="558" mass="63292">MCLQLNIAERDRDQKRQVINFGVSHSLTLHFHDTFPIDSQTRTIHPNQRSPKMSTTTQLVLNLPFDFKPDNILETATPDQCAIVLITGCQALHALLNKTNELTNEQAYEKAKTEEAEKWSREKCRLEEDAKREKEKLKNTNADQVKQLEDKVSLLQNEIGSLRSSIEGKDILLNNAKKQLNELSASEIKKIEDARTETRSKMSEELNKLENALKTANDKLEKAKDDRLEAEVKYNEDKETKVAQVRKELEDKNKELHSLLLSLTGRQAGSATKGKDNEDAFAALLDKAFGPTKLYKRRDKIGNKSGDHIVEWEGMKIMIENKNYGKRVPSTEVEKAIKDFELQSDCNVLMFVSEDSTITGHERPGDLDITHTADGRTAIWMGNFSSNEDKVTYLQMIAQFIRELGVLQTNVKQLEGDEAIENYKIRVDDLLRYFNDTKDDLDKLLKLQKQCELEQKKTWEKLKIEIISVIARFQSRQADAIGMKNNNNTTSGANADATVANDAPTNAKRKRVSKKQENTMTTYLNKQEKPTVSLEQVQSTDGASGNSSETTTSFVCID</sequence>
<dbReference type="Proteomes" id="UP001234178">
    <property type="component" value="Unassembled WGS sequence"/>
</dbReference>
<gene>
    <name evidence="3" type="ORF">OUZ56_020133</name>
</gene>
<dbReference type="EMBL" id="JAOYFB010000003">
    <property type="protein sequence ID" value="KAK4011013.1"/>
    <property type="molecule type" value="Genomic_DNA"/>
</dbReference>
<protein>
    <recommendedName>
        <fullName evidence="5">Restriction endonuclease type IV Mrr domain-containing protein</fullName>
    </recommendedName>
</protein>
<keyword evidence="4" id="KW-1185">Reference proteome</keyword>
<evidence type="ECO:0000313" key="4">
    <source>
        <dbReference type="Proteomes" id="UP001234178"/>
    </source>
</evidence>
<keyword evidence="1" id="KW-0175">Coiled coil</keyword>
<organism evidence="3 4">
    <name type="scientific">Daphnia magna</name>
    <dbReference type="NCBI Taxonomy" id="35525"/>
    <lineage>
        <taxon>Eukaryota</taxon>
        <taxon>Metazoa</taxon>
        <taxon>Ecdysozoa</taxon>
        <taxon>Arthropoda</taxon>
        <taxon>Crustacea</taxon>
        <taxon>Branchiopoda</taxon>
        <taxon>Diplostraca</taxon>
        <taxon>Cladocera</taxon>
        <taxon>Anomopoda</taxon>
        <taxon>Daphniidae</taxon>
        <taxon>Daphnia</taxon>
    </lineage>
</organism>
<comment type="caution">
    <text evidence="3">The sequence shown here is derived from an EMBL/GenBank/DDBJ whole genome shotgun (WGS) entry which is preliminary data.</text>
</comment>
<evidence type="ECO:0008006" key="5">
    <source>
        <dbReference type="Google" id="ProtNLM"/>
    </source>
</evidence>
<accession>A0ABQ9ZDM8</accession>
<feature type="region of interest" description="Disordered" evidence="2">
    <location>
        <begin position="503"/>
        <end position="558"/>
    </location>
</feature>
<feature type="compositionally biased region" description="Polar residues" evidence="2">
    <location>
        <begin position="533"/>
        <end position="558"/>
    </location>
</feature>
<evidence type="ECO:0000256" key="2">
    <source>
        <dbReference type="SAM" id="MobiDB-lite"/>
    </source>
</evidence>
<feature type="coiled-coil region" evidence="1">
    <location>
        <begin position="127"/>
        <end position="266"/>
    </location>
</feature>
<reference evidence="3 4" key="1">
    <citation type="journal article" date="2023" name="Nucleic Acids Res.">
        <title>The hologenome of Daphnia magna reveals possible DNA methylation and microbiome-mediated evolution of the host genome.</title>
        <authorList>
            <person name="Chaturvedi A."/>
            <person name="Li X."/>
            <person name="Dhandapani V."/>
            <person name="Marshall H."/>
            <person name="Kissane S."/>
            <person name="Cuenca-Cambronero M."/>
            <person name="Asole G."/>
            <person name="Calvet F."/>
            <person name="Ruiz-Romero M."/>
            <person name="Marangio P."/>
            <person name="Guigo R."/>
            <person name="Rago D."/>
            <person name="Mirbahai L."/>
            <person name="Eastwood N."/>
            <person name="Colbourne J.K."/>
            <person name="Zhou J."/>
            <person name="Mallon E."/>
            <person name="Orsini L."/>
        </authorList>
    </citation>
    <scope>NUCLEOTIDE SEQUENCE [LARGE SCALE GENOMIC DNA]</scope>
    <source>
        <strain evidence="3">LRV0_1</strain>
    </source>
</reference>
<name>A0ABQ9ZDM8_9CRUS</name>
<evidence type="ECO:0000256" key="1">
    <source>
        <dbReference type="SAM" id="Coils"/>
    </source>
</evidence>
<proteinExistence type="predicted"/>
<evidence type="ECO:0000313" key="3">
    <source>
        <dbReference type="EMBL" id="KAK4011013.1"/>
    </source>
</evidence>